<dbReference type="GO" id="GO:0006397">
    <property type="term" value="P:mRNA processing"/>
    <property type="evidence" value="ECO:0007669"/>
    <property type="project" value="UniProtKB-KW"/>
</dbReference>
<dbReference type="PANTHER" id="PTHR36884:SF1">
    <property type="entry name" value="FIP1[V]-LIKE PROTEIN"/>
    <property type="match status" value="1"/>
</dbReference>
<feature type="compositionally biased region" description="Basic and acidic residues" evidence="5">
    <location>
        <begin position="1111"/>
        <end position="1127"/>
    </location>
</feature>
<feature type="compositionally biased region" description="Basic and acidic residues" evidence="5">
    <location>
        <begin position="821"/>
        <end position="872"/>
    </location>
</feature>
<keyword evidence="3" id="KW-0507">mRNA processing</keyword>
<feature type="compositionally biased region" description="Low complexity" evidence="5">
    <location>
        <begin position="1292"/>
        <end position="1303"/>
    </location>
</feature>
<feature type="region of interest" description="Disordered" evidence="5">
    <location>
        <begin position="346"/>
        <end position="370"/>
    </location>
</feature>
<comment type="subcellular location">
    <subcellularLocation>
        <location evidence="1">Nucleus</location>
    </subcellularLocation>
</comment>
<feature type="region of interest" description="Disordered" evidence="5">
    <location>
        <begin position="1"/>
        <end position="143"/>
    </location>
</feature>
<feature type="compositionally biased region" description="Polar residues" evidence="5">
    <location>
        <begin position="690"/>
        <end position="703"/>
    </location>
</feature>
<feature type="compositionally biased region" description="Acidic residues" evidence="5">
    <location>
        <begin position="49"/>
        <end position="58"/>
    </location>
</feature>
<keyword evidence="4" id="KW-0539">Nucleus</keyword>
<dbReference type="InterPro" id="IPR007854">
    <property type="entry name" value="Fip1_dom"/>
</dbReference>
<evidence type="ECO:0000256" key="5">
    <source>
        <dbReference type="SAM" id="MobiDB-lite"/>
    </source>
</evidence>
<evidence type="ECO:0000313" key="7">
    <source>
        <dbReference type="EMBL" id="CAA7393702.1"/>
    </source>
</evidence>
<dbReference type="Pfam" id="PF05182">
    <property type="entry name" value="Fip1"/>
    <property type="match status" value="1"/>
</dbReference>
<dbReference type="OrthoDB" id="1917198at2759"/>
<feature type="compositionally biased region" description="Basic and acidic residues" evidence="5">
    <location>
        <begin position="1374"/>
        <end position="1387"/>
    </location>
</feature>
<feature type="compositionally biased region" description="Basic and acidic residues" evidence="5">
    <location>
        <begin position="707"/>
        <end position="722"/>
    </location>
</feature>
<gene>
    <name evidence="7" type="ORF">SI8410_03004420</name>
</gene>
<feature type="compositionally biased region" description="Basic and acidic residues" evidence="5">
    <location>
        <begin position="1278"/>
        <end position="1291"/>
    </location>
</feature>
<dbReference type="EMBL" id="LR746266">
    <property type="protein sequence ID" value="CAA7393702.1"/>
    <property type="molecule type" value="Genomic_DNA"/>
</dbReference>
<feature type="compositionally biased region" description="Basic and acidic residues" evidence="5">
    <location>
        <begin position="1163"/>
        <end position="1193"/>
    </location>
</feature>
<keyword evidence="8" id="KW-1185">Reference proteome</keyword>
<feature type="compositionally biased region" description="Basic and acidic residues" evidence="5">
    <location>
        <begin position="1347"/>
        <end position="1359"/>
    </location>
</feature>
<feature type="domain" description="Pre-mRNA polyadenylation factor Fip1" evidence="6">
    <location>
        <begin position="414"/>
        <end position="456"/>
    </location>
</feature>
<dbReference type="GO" id="GO:0016607">
    <property type="term" value="C:nuclear speck"/>
    <property type="evidence" value="ECO:0007669"/>
    <property type="project" value="TreeGrafter"/>
</dbReference>
<evidence type="ECO:0000256" key="3">
    <source>
        <dbReference type="ARBA" id="ARBA00022664"/>
    </source>
</evidence>
<dbReference type="Proteomes" id="UP000663760">
    <property type="component" value="Chromosome 3"/>
</dbReference>
<reference evidence="7" key="1">
    <citation type="submission" date="2020-02" db="EMBL/GenBank/DDBJ databases">
        <authorList>
            <person name="Scholz U."/>
            <person name="Mascher M."/>
            <person name="Fiebig A."/>
        </authorList>
    </citation>
    <scope>NUCLEOTIDE SEQUENCE</scope>
</reference>
<evidence type="ECO:0000256" key="1">
    <source>
        <dbReference type="ARBA" id="ARBA00004123"/>
    </source>
</evidence>
<feature type="compositionally biased region" description="Basic and acidic residues" evidence="5">
    <location>
        <begin position="215"/>
        <end position="228"/>
    </location>
</feature>
<feature type="compositionally biased region" description="Basic and acidic residues" evidence="5">
    <location>
        <begin position="653"/>
        <end position="668"/>
    </location>
</feature>
<evidence type="ECO:0000256" key="2">
    <source>
        <dbReference type="ARBA" id="ARBA00007459"/>
    </source>
</evidence>
<feature type="compositionally biased region" description="Basic and acidic residues" evidence="5">
    <location>
        <begin position="764"/>
        <end position="775"/>
    </location>
</feature>
<accession>A0A7I8K7S9</accession>
<feature type="region of interest" description="Disordered" evidence="5">
    <location>
        <begin position="627"/>
        <end position="1416"/>
    </location>
</feature>
<protein>
    <recommendedName>
        <fullName evidence="6">Pre-mRNA polyadenylation factor Fip1 domain-containing protein</fullName>
    </recommendedName>
</protein>
<evidence type="ECO:0000313" key="8">
    <source>
        <dbReference type="Proteomes" id="UP000663760"/>
    </source>
</evidence>
<name>A0A7I8K7S9_SPIIN</name>
<organism evidence="7 8">
    <name type="scientific">Spirodela intermedia</name>
    <name type="common">Intermediate duckweed</name>
    <dbReference type="NCBI Taxonomy" id="51605"/>
    <lineage>
        <taxon>Eukaryota</taxon>
        <taxon>Viridiplantae</taxon>
        <taxon>Streptophyta</taxon>
        <taxon>Embryophyta</taxon>
        <taxon>Tracheophyta</taxon>
        <taxon>Spermatophyta</taxon>
        <taxon>Magnoliopsida</taxon>
        <taxon>Liliopsida</taxon>
        <taxon>Araceae</taxon>
        <taxon>Lemnoideae</taxon>
        <taxon>Spirodela</taxon>
    </lineage>
</organism>
<feature type="compositionally biased region" description="Basic and acidic residues" evidence="5">
    <location>
        <begin position="680"/>
        <end position="689"/>
    </location>
</feature>
<feature type="region of interest" description="Disordered" evidence="5">
    <location>
        <begin position="471"/>
        <end position="506"/>
    </location>
</feature>
<feature type="region of interest" description="Disordered" evidence="5">
    <location>
        <begin position="190"/>
        <end position="234"/>
    </location>
</feature>
<feature type="compositionally biased region" description="Acidic residues" evidence="5">
    <location>
        <begin position="754"/>
        <end position="763"/>
    </location>
</feature>
<dbReference type="PANTHER" id="PTHR36884">
    <property type="entry name" value="FIP1[III]-LIKE PROTEIN"/>
    <property type="match status" value="1"/>
</dbReference>
<comment type="similarity">
    <text evidence="2">Belongs to the FIP1 family.</text>
</comment>
<sequence length="1416" mass="156560">MADEDEFGDLYVDVLRPASGPPQSLPSSSIDARLGSSKPAALDPNFLFEGDDDEDEEDKGVFHGASDSYVGPTSRTSPRGPEPSIVVESRKGRDEDWMLGDGRVPEEQPVGWSDEEGEGLGRVSSPNKEYSPPERDEFRFSLDEEEEVESTVLEASRVKVEEEKDVGIHEVLLATAPGKKASRTMEIDHRVDDVDQEPVIPGLSAVSPAPSAFRGMDDSDEKISRSEDLESDSDDDLQIVLNDDNVGRPFGGVRNTIAGVEDEDEEEDLVIVTDEDHHHHHAVEEQEYGDELTQAPLDGERNEVLEASKGNGGVGGIGLRIGYNSHGFHGQHHSQFKYIRPGAAGIPGGSTGSTGATSGQARPSPAMGPMTARTRGMQKGPHSGYGGPTWGSNAARAYGSGLDFTLPSHKTIFDVDIDGFEEKPWRHPGVDISDFFNFGLDEESWRDYRKHLEQLRLEATMQSKIRVYESGRSEQDYDPDLPPELAAATGAQDYSDSTHHGKPDGGCIDLIGPGIGAVRSHAQLPTGRAIQVEGGCGDRLPSIDTRRPRMRDSDAIIEIVLQDSVDDSITSNGTSNQQLYERQGKDFGASHESEEHDRDADSEYLEHTLPVFSDRKGEMIDGKETFTGSVENSVPEGNGILPSPPDVSLQHSYDSKSHSPIYDVDRRGTRPVASGTQVSIRERYSHVSDDGSNAAITTQSDNLQVDDDLKDKSGASKGDEGVLKLSPSTEGTAGEIILEGEGDGEQNERLVLDDGGDIEDEERGSDFRDSDETQKDNGSQNAIKKQKFTAHDDQPTVQGGGVDPRVTQSGSRKGKLLSSKDYPKRRDSGEEEVQHGRTRQTGDPKRHHDEEKRSSQRRDDHGRDVGHVDRHHNASKGRQDSSQSHPPVESRPAHHGRRSEGLEKAKERDASVGVRQRRDDDTYGRRGKDEDTKRDHGEEIGGSRHRDKVRIGEKKGKDADLHSRKHVDDGDRKGHHRDSAVRQRDRDDIPTSRRETADELHIKKRKDEEQRRREKDSKEHSQHGHRNRDDGSLGKRERDDASDPRKRDEQVRDNSTRHRDDNWRQGEKEDRQRFKQPHEDTQKHREREDRSGRLVEDKNSSGGGRVSDGNSSKDRRRYPDRNADYVDKHKRAEHGAREEMHSHENQLSSKEKNSRQQRSSSNIDHHKSADGRKMNRESQKESSRKNRETEGGELKVGTGKRKRGDRGGLQSEKVGSKGVNAHQEGSNSSSGLVPQKGRRHGDEPADIPGQNRPPGNHTEENLAASDEDDPQNVKRGRSKLERWTSHKERDFNSNSLQSLPSSSKAGEAEVNGSEAAPLEQVGKSDDGGAGGGAEVKGTEATQPSDSTGKENDRHLDTVAKLKKRSERFKVPLPGEKDGVGAAKKSEGEVPLTQSETPVDSDIKQERPARKRRWSSS</sequence>
<proteinExistence type="inferred from homology"/>
<dbReference type="InterPro" id="IPR044976">
    <property type="entry name" value="FIPS5/FIPS3-like"/>
</dbReference>
<feature type="compositionally biased region" description="Basic and acidic residues" evidence="5">
    <location>
        <begin position="1133"/>
        <end position="1154"/>
    </location>
</feature>
<feature type="compositionally biased region" description="Basic and acidic residues" evidence="5">
    <location>
        <begin position="898"/>
        <end position="1099"/>
    </location>
</feature>
<evidence type="ECO:0000256" key="4">
    <source>
        <dbReference type="ARBA" id="ARBA00023242"/>
    </source>
</evidence>
<feature type="compositionally biased region" description="Polar residues" evidence="5">
    <location>
        <begin position="1223"/>
        <end position="1232"/>
    </location>
</feature>
<feature type="compositionally biased region" description="Basic and acidic residues" evidence="5">
    <location>
        <begin position="131"/>
        <end position="142"/>
    </location>
</feature>
<dbReference type="GO" id="GO:0003723">
    <property type="term" value="F:RNA binding"/>
    <property type="evidence" value="ECO:0007669"/>
    <property type="project" value="TreeGrafter"/>
</dbReference>
<evidence type="ECO:0000259" key="6">
    <source>
        <dbReference type="Pfam" id="PF05182"/>
    </source>
</evidence>